<dbReference type="AlphaFoldDB" id="A0A382H081"/>
<dbReference type="EMBL" id="UINC01058363">
    <property type="protein sequence ID" value="SVB80535.1"/>
    <property type="molecule type" value="Genomic_DNA"/>
</dbReference>
<protein>
    <recommendedName>
        <fullName evidence="2">AMP-activated protein kinase glycogen-binding domain-containing protein</fullName>
    </recommendedName>
</protein>
<feature type="non-terminal residue" evidence="1">
    <location>
        <position position="196"/>
    </location>
</feature>
<dbReference type="SUPFAM" id="SSF49899">
    <property type="entry name" value="Concanavalin A-like lectins/glucanases"/>
    <property type="match status" value="1"/>
</dbReference>
<evidence type="ECO:0000313" key="1">
    <source>
        <dbReference type="EMBL" id="SVB80535.1"/>
    </source>
</evidence>
<sequence length="196" mass="22116">MNIGFLKRLLFFILLYPVIVSGVNVTFQVDMTNESVNPDCPPTISGSFFSNWSWFQPLFQVDEFAWATTLDLNSGEYYEYKFGNCEWNLESLPEGSPCTNTSDGYTNRFITVPGEDTTLEPVMYGSCENSEGGGYEEGWVLVWSDEFDGPEIDESKWGYDIGTGDWGWGNGEAQYYTNNSNNSFIENGHLVIQALL</sequence>
<accession>A0A382H081</accession>
<dbReference type="Gene3D" id="2.60.120.200">
    <property type="match status" value="1"/>
</dbReference>
<evidence type="ECO:0008006" key="2">
    <source>
        <dbReference type="Google" id="ProtNLM"/>
    </source>
</evidence>
<dbReference type="Gene3D" id="2.60.40.10">
    <property type="entry name" value="Immunoglobulins"/>
    <property type="match status" value="1"/>
</dbReference>
<dbReference type="InterPro" id="IPR013783">
    <property type="entry name" value="Ig-like_fold"/>
</dbReference>
<reference evidence="1" key="1">
    <citation type="submission" date="2018-05" db="EMBL/GenBank/DDBJ databases">
        <authorList>
            <person name="Lanie J.A."/>
            <person name="Ng W.-L."/>
            <person name="Kazmierczak K.M."/>
            <person name="Andrzejewski T.M."/>
            <person name="Davidsen T.M."/>
            <person name="Wayne K.J."/>
            <person name="Tettelin H."/>
            <person name="Glass J.I."/>
            <person name="Rusch D."/>
            <person name="Podicherti R."/>
            <person name="Tsui H.-C.T."/>
            <person name="Winkler M.E."/>
        </authorList>
    </citation>
    <scope>NUCLEOTIDE SEQUENCE</scope>
</reference>
<organism evidence="1">
    <name type="scientific">marine metagenome</name>
    <dbReference type="NCBI Taxonomy" id="408172"/>
    <lineage>
        <taxon>unclassified sequences</taxon>
        <taxon>metagenomes</taxon>
        <taxon>ecological metagenomes</taxon>
    </lineage>
</organism>
<dbReference type="InterPro" id="IPR013320">
    <property type="entry name" value="ConA-like_dom_sf"/>
</dbReference>
<name>A0A382H081_9ZZZZ</name>
<proteinExistence type="predicted"/>
<gene>
    <name evidence="1" type="ORF">METZ01_LOCUS233389</name>
</gene>